<feature type="region of interest" description="Disordered" evidence="1">
    <location>
        <begin position="337"/>
        <end position="361"/>
    </location>
</feature>
<evidence type="ECO:0000313" key="3">
    <source>
        <dbReference type="Proteomes" id="UP000014227"/>
    </source>
</evidence>
<evidence type="ECO:0000313" key="2">
    <source>
        <dbReference type="EMBL" id="CCW35312.1"/>
    </source>
</evidence>
<dbReference type="InParanoid" id="S0EUI1"/>
<evidence type="ECO:0000256" key="1">
    <source>
        <dbReference type="SAM" id="MobiDB-lite"/>
    </source>
</evidence>
<accession>S0EUI1</accession>
<dbReference type="FunCoup" id="S0EUI1">
    <property type="interactions" value="5"/>
</dbReference>
<dbReference type="AlphaFoldDB" id="S0EUI1"/>
<dbReference type="STRING" id="454171.CP488_02601"/>
<proteinExistence type="predicted"/>
<dbReference type="Proteomes" id="UP000014227">
    <property type="component" value="Chromosome I"/>
</dbReference>
<dbReference type="PANTHER" id="PTHR37804">
    <property type="entry name" value="CDAA REGULATORY PROTEIN CDAR"/>
    <property type="match status" value="1"/>
</dbReference>
<name>S0EUI1_CHTCT</name>
<dbReference type="HOGENOM" id="CLU_766620_0_0_0"/>
<dbReference type="PATRIC" id="fig|1303518.3.peg.1535"/>
<dbReference type="Gene3D" id="2.170.120.40">
    <property type="entry name" value="YbbR-like domain"/>
    <property type="match status" value="1"/>
</dbReference>
<organism evidence="2 3">
    <name type="scientific">Chthonomonas calidirosea (strain DSM 23976 / ICMP 18418 / T49)</name>
    <dbReference type="NCBI Taxonomy" id="1303518"/>
    <lineage>
        <taxon>Bacteria</taxon>
        <taxon>Bacillati</taxon>
        <taxon>Armatimonadota</taxon>
        <taxon>Chthonomonadia</taxon>
        <taxon>Chthonomonadales</taxon>
        <taxon>Chthonomonadaceae</taxon>
        <taxon>Chthonomonas</taxon>
    </lineage>
</organism>
<reference evidence="3" key="1">
    <citation type="submission" date="2013-03" db="EMBL/GenBank/DDBJ databases">
        <title>Genome sequence of Chthonomonas calidirosea, the first sequenced genome from the Armatimonadetes phylum (formally candidate division OP10).</title>
        <authorList>
            <person name="Lee K.C.Y."/>
            <person name="Morgan X.C."/>
            <person name="Dunfield P.F."/>
            <person name="Tamas I."/>
            <person name="Houghton K.M."/>
            <person name="Vyssotski M."/>
            <person name="Ryan J.L.J."/>
            <person name="Lagutin K."/>
            <person name="McDonald I.R."/>
            <person name="Stott M.B."/>
        </authorList>
    </citation>
    <scope>NUCLEOTIDE SEQUENCE [LARGE SCALE GENOMIC DNA]</scope>
    <source>
        <strain evidence="3">DSM 23976 / ICMP 18418 / T49</strain>
    </source>
</reference>
<feature type="compositionally biased region" description="Low complexity" evidence="1">
    <location>
        <begin position="337"/>
        <end position="352"/>
    </location>
</feature>
<dbReference type="KEGG" id="ccz:CCALI_01496"/>
<protein>
    <submittedName>
        <fullName evidence="2">Uncharacterized protein conserved in bacteria</fullName>
    </submittedName>
</protein>
<gene>
    <name evidence="2" type="ORF">CCALI_01496</name>
</gene>
<keyword evidence="3" id="KW-1185">Reference proteome</keyword>
<dbReference type="PANTHER" id="PTHR37804:SF1">
    <property type="entry name" value="CDAA REGULATORY PROTEIN CDAR"/>
    <property type="match status" value="1"/>
</dbReference>
<dbReference type="RefSeq" id="WP_016482848.1">
    <property type="nucleotide sequence ID" value="NC_021487.1"/>
</dbReference>
<sequence length="361" mass="38809">MRLFTRQPNAPSGVPALLGRLQSNIGLKLISLFLSLLLYFYVQAEHNMNPQITVPLRATVQVHNVPSDVICDATTLHPLVHVTGPRILVENMRDGDVVADVDLAGQGSNTHVAIVPARYTIPTLKPDVMDQIHIEGPVTLHIQLYARITRVLPIRVVLPPPPLGYAYQNLQVVPAHAEVSGREDYVDAVARLNVYPTLLAEGVVRGDFAVQAVNKQGVTIPNVTVSPPTAHVTAYLVSEPSFQIAVVSPQVASLPMPPYRVTRIEALPSQVELKGLPTILGRLSVVSTEPIELQSLTADATLEANLELPDGVKAYNLQGQPLSRVKIYVSIVKEAVPTPSRPSSSAPSSGETSPPPKTDGG</sequence>
<dbReference type="InterPro" id="IPR053154">
    <property type="entry name" value="c-di-AMP_regulator"/>
</dbReference>
<dbReference type="EMBL" id="HF951689">
    <property type="protein sequence ID" value="CCW35312.1"/>
    <property type="molecule type" value="Genomic_DNA"/>
</dbReference>
<dbReference type="eggNOG" id="COG4856">
    <property type="taxonomic scope" value="Bacteria"/>
</dbReference>